<protein>
    <submittedName>
        <fullName evidence="1">Uncharacterized protein</fullName>
    </submittedName>
</protein>
<dbReference type="AlphaFoldDB" id="A0A232FBK9"/>
<accession>A0A232FBK9</accession>
<organism evidence="1 2">
    <name type="scientific">Trichomalopsis sarcophagae</name>
    <dbReference type="NCBI Taxonomy" id="543379"/>
    <lineage>
        <taxon>Eukaryota</taxon>
        <taxon>Metazoa</taxon>
        <taxon>Ecdysozoa</taxon>
        <taxon>Arthropoda</taxon>
        <taxon>Hexapoda</taxon>
        <taxon>Insecta</taxon>
        <taxon>Pterygota</taxon>
        <taxon>Neoptera</taxon>
        <taxon>Endopterygota</taxon>
        <taxon>Hymenoptera</taxon>
        <taxon>Apocrita</taxon>
        <taxon>Proctotrupomorpha</taxon>
        <taxon>Chalcidoidea</taxon>
        <taxon>Pteromalidae</taxon>
        <taxon>Pteromalinae</taxon>
        <taxon>Trichomalopsis</taxon>
    </lineage>
</organism>
<evidence type="ECO:0000313" key="1">
    <source>
        <dbReference type="EMBL" id="OXU27843.1"/>
    </source>
</evidence>
<dbReference type="Proteomes" id="UP000215335">
    <property type="component" value="Unassembled WGS sequence"/>
</dbReference>
<proteinExistence type="predicted"/>
<comment type="caution">
    <text evidence="1">The sequence shown here is derived from an EMBL/GenBank/DDBJ whole genome shotgun (WGS) entry which is preliminary data.</text>
</comment>
<name>A0A232FBK9_9HYME</name>
<reference evidence="1 2" key="1">
    <citation type="journal article" date="2017" name="Curr. Biol.">
        <title>The Evolution of Venom by Co-option of Single-Copy Genes.</title>
        <authorList>
            <person name="Martinson E.O."/>
            <person name="Mrinalini"/>
            <person name="Kelkar Y.D."/>
            <person name="Chang C.H."/>
            <person name="Werren J.H."/>
        </authorList>
    </citation>
    <scope>NUCLEOTIDE SEQUENCE [LARGE SCALE GENOMIC DNA]</scope>
    <source>
        <strain evidence="1 2">Alberta</strain>
        <tissue evidence="1">Whole body</tissue>
    </source>
</reference>
<keyword evidence="2" id="KW-1185">Reference proteome</keyword>
<sequence>MCSPPFASSRWCARPVLTFALGSKQSTAARAPHSH</sequence>
<dbReference type="EMBL" id="NNAY01000532">
    <property type="protein sequence ID" value="OXU27843.1"/>
    <property type="molecule type" value="Genomic_DNA"/>
</dbReference>
<evidence type="ECO:0000313" key="2">
    <source>
        <dbReference type="Proteomes" id="UP000215335"/>
    </source>
</evidence>
<gene>
    <name evidence="1" type="ORF">TSAR_001390</name>
</gene>